<comment type="caution">
    <text evidence="1">The sequence shown here is derived from an EMBL/GenBank/DDBJ whole genome shotgun (WGS) entry which is preliminary data.</text>
</comment>
<protein>
    <submittedName>
        <fullName evidence="1">Uncharacterized protein</fullName>
    </submittedName>
</protein>
<dbReference type="EMBL" id="BART01034033">
    <property type="protein sequence ID" value="GAH13755.1"/>
    <property type="molecule type" value="Genomic_DNA"/>
</dbReference>
<feature type="non-terminal residue" evidence="1">
    <location>
        <position position="1"/>
    </location>
</feature>
<name>X1DZY3_9ZZZZ</name>
<sequence>LVIYLKLVREHYGRGVANQIGNYQRRLLAEQADNDIPRAIDLIQGALGSDAVSVKTGRGEIDIPIEMNLAMALLLGLERSPNYAAHPDLRSAQVDSMNTEVDWSLSQCLGQAHEHMQEVFSPLLASINSGVHIDVVQDCLNGKPVAG</sequence>
<accession>X1DZY3</accession>
<reference evidence="1" key="1">
    <citation type="journal article" date="2014" name="Front. Microbiol.">
        <title>High frequency of phylogenetically diverse reductive dehalogenase-homologous genes in deep subseafloor sedimentary metagenomes.</title>
        <authorList>
            <person name="Kawai M."/>
            <person name="Futagami T."/>
            <person name="Toyoda A."/>
            <person name="Takaki Y."/>
            <person name="Nishi S."/>
            <person name="Hori S."/>
            <person name="Arai W."/>
            <person name="Tsubouchi T."/>
            <person name="Morono Y."/>
            <person name="Uchiyama I."/>
            <person name="Ito T."/>
            <person name="Fujiyama A."/>
            <person name="Inagaki F."/>
            <person name="Takami H."/>
        </authorList>
    </citation>
    <scope>NUCLEOTIDE SEQUENCE</scope>
    <source>
        <strain evidence="1">Expedition CK06-06</strain>
    </source>
</reference>
<dbReference type="AlphaFoldDB" id="X1DZY3"/>
<proteinExistence type="predicted"/>
<evidence type="ECO:0000313" key="1">
    <source>
        <dbReference type="EMBL" id="GAH13755.1"/>
    </source>
</evidence>
<organism evidence="1">
    <name type="scientific">marine sediment metagenome</name>
    <dbReference type="NCBI Taxonomy" id="412755"/>
    <lineage>
        <taxon>unclassified sequences</taxon>
        <taxon>metagenomes</taxon>
        <taxon>ecological metagenomes</taxon>
    </lineage>
</organism>
<gene>
    <name evidence="1" type="ORF">S01H4_58290</name>
</gene>